<name>L8JP45_9BACT</name>
<feature type="domain" description="Peptidase C14 caspase" evidence="4">
    <location>
        <begin position="823"/>
        <end position="1038"/>
    </location>
</feature>
<dbReference type="CDD" id="cd00200">
    <property type="entry name" value="WD40"/>
    <property type="match status" value="2"/>
</dbReference>
<feature type="repeat" description="WD" evidence="3">
    <location>
        <begin position="111"/>
        <end position="152"/>
    </location>
</feature>
<dbReference type="PRINTS" id="PR00320">
    <property type="entry name" value="GPROTEINBRPT"/>
</dbReference>
<dbReference type="GO" id="GO:0004197">
    <property type="term" value="F:cysteine-type endopeptidase activity"/>
    <property type="evidence" value="ECO:0007669"/>
    <property type="project" value="InterPro"/>
</dbReference>
<dbReference type="InterPro" id="IPR015943">
    <property type="entry name" value="WD40/YVTN_repeat-like_dom_sf"/>
</dbReference>
<reference evidence="5 6" key="1">
    <citation type="submission" date="2012-12" db="EMBL/GenBank/DDBJ databases">
        <title>Genome assembly of Fulvivirga imtechensis AK7.</title>
        <authorList>
            <person name="Nupur N."/>
            <person name="Khatri I."/>
            <person name="Kumar R."/>
            <person name="Subramanian S."/>
            <person name="Pinnaka A."/>
        </authorList>
    </citation>
    <scope>NUCLEOTIDE SEQUENCE [LARGE SCALE GENOMIC DNA]</scope>
    <source>
        <strain evidence="5 6">AK7</strain>
    </source>
</reference>
<dbReference type="AlphaFoldDB" id="L8JP45"/>
<dbReference type="Gene3D" id="3.40.50.1460">
    <property type="match status" value="1"/>
</dbReference>
<feature type="repeat" description="WD" evidence="3">
    <location>
        <begin position="437"/>
        <end position="478"/>
    </location>
</feature>
<dbReference type="SUPFAM" id="SSF50978">
    <property type="entry name" value="WD40 repeat-like"/>
    <property type="match status" value="2"/>
</dbReference>
<dbReference type="RefSeq" id="WP_009580875.1">
    <property type="nucleotide sequence ID" value="NZ_AMZN01000050.1"/>
</dbReference>
<dbReference type="SUPFAM" id="SSF52129">
    <property type="entry name" value="Caspase-like"/>
    <property type="match status" value="1"/>
</dbReference>
<dbReference type="Pfam" id="PF00400">
    <property type="entry name" value="WD40"/>
    <property type="match status" value="8"/>
</dbReference>
<dbReference type="InterPro" id="IPR011600">
    <property type="entry name" value="Pept_C14_caspase"/>
</dbReference>
<dbReference type="SMART" id="SM00320">
    <property type="entry name" value="WD40"/>
    <property type="match status" value="11"/>
</dbReference>
<dbReference type="InterPro" id="IPR029030">
    <property type="entry name" value="Caspase-like_dom_sf"/>
</dbReference>
<keyword evidence="1 3" id="KW-0853">WD repeat</keyword>
<sequence length="1069" mass="118646">MKTFTILVISIICTTQLRSQKLETVVQRGHYEAIKAVTFTPDGKNLLTASRDKSIKLWDVASGRELRSFLGHSSTVNDLDVSNDGKYFVSSGADKVARLWEIETGRLIRTFRGHNDLLTTVDLSGDGKQLITAGYDWVAILWDVTTGDTLRTFKVNPDKGLGYGIDARFTVDDRLVAFGADNRTTTVYHVKTGELVQELKPAEGWCGGCATFVDYSDNGEHLITASNKGDFVLRNSKSGEILQTFESNWETFRAIDISPHGEWALMLGEDSLKTYDVATGRLKYAIRHHHKMPATDATFSPDNRYIVTVGDDQKVHLYDAGTGKLLHTLGGYLATRDKGGLDYDVNSRWDYYIKKYTDLKHDFAVSPDGKYLLKGKVGKIARMWEINSGKIVQEFYGHDKAVLCMAFTKDGKKVVTGSADNTVKIWETGSGKELITLKGHREVIFSVALSPDEKKIITGSWDGTAKIWDTSSGKLLQTLTFENSSPYQIGFFKNDIYAYVAGLDKSFKLYELDAKLQVQNYVGHTDVIQAFAVHPNSHQVASVSWDGKLKVWNAATGLQEWRISSEEPLYSVSYSGNGQYLAFGGGDRVLRVVNSQNGDEVKELTGHKAAITNIRFSQNDKLLISASEDGMIKIWDINDGKELISYILLENKDWMAINSEGYFNASDGAFDKIAFVKGMKSYGAGQFFEQFFQPDLLDKTFSSAKDERLNLHDKIKKSPPPLIEIITPHQGEAFRNNEAEVMIKVTDAGGGVDEVKVLHNGKLVNTQVPDVPKGKSALVTCTLRLIPGSNAITVSAFSRGRIESERQEVKVGMEGKVNSTLYVVAVGINKYKNEALNLNYAAADAKGFIKSITEKSKKLFDRIEVIPFYDEEATRQDIMSKLDVLSKIIKPQDVLFFYYAGHGSMVDNDFYFIPTDNVQLYNEEKLKKNAIYAGDLQDKLAAIPALKQLIIIDACQSGGSVELLAQRGAGEEKALAQLSRSTGIHVLAAAGSEQFAIEFTELGHGLFTYVLLEALSGKADGAPQDGKITIYELKSYLDDQVPEFSKKFKGKLQFPYTFSRGHDFPVVID</sequence>
<dbReference type="PROSITE" id="PS00678">
    <property type="entry name" value="WD_REPEATS_1"/>
    <property type="match status" value="5"/>
</dbReference>
<dbReference type="InterPro" id="IPR036322">
    <property type="entry name" value="WD40_repeat_dom_sf"/>
</dbReference>
<evidence type="ECO:0000256" key="2">
    <source>
        <dbReference type="ARBA" id="ARBA00022737"/>
    </source>
</evidence>
<gene>
    <name evidence="5" type="ORF">C900_03499</name>
</gene>
<accession>L8JP45</accession>
<feature type="repeat" description="WD" evidence="3">
    <location>
        <begin position="395"/>
        <end position="436"/>
    </location>
</feature>
<feature type="repeat" description="WD" evidence="3">
    <location>
        <begin position="287"/>
        <end position="328"/>
    </location>
</feature>
<dbReference type="InterPro" id="IPR020472">
    <property type="entry name" value="WD40_PAC1"/>
</dbReference>
<dbReference type="GO" id="GO:0006508">
    <property type="term" value="P:proteolysis"/>
    <property type="evidence" value="ECO:0007669"/>
    <property type="project" value="InterPro"/>
</dbReference>
<feature type="repeat" description="WD" evidence="3">
    <location>
        <begin position="27"/>
        <end position="68"/>
    </location>
</feature>
<evidence type="ECO:0000256" key="3">
    <source>
        <dbReference type="PROSITE-ProRule" id="PRU00221"/>
    </source>
</evidence>
<dbReference type="eggNOG" id="COG2319">
    <property type="taxonomic scope" value="Bacteria"/>
</dbReference>
<feature type="repeat" description="WD" evidence="3">
    <location>
        <begin position="521"/>
        <end position="557"/>
    </location>
</feature>
<dbReference type="Gene3D" id="2.60.40.10">
    <property type="entry name" value="Immunoglobulins"/>
    <property type="match status" value="1"/>
</dbReference>
<evidence type="ECO:0000313" key="5">
    <source>
        <dbReference type="EMBL" id="ELR70726.1"/>
    </source>
</evidence>
<keyword evidence="2" id="KW-0677">Repeat</keyword>
<dbReference type="PANTHER" id="PTHR19848">
    <property type="entry name" value="WD40 REPEAT PROTEIN"/>
    <property type="match status" value="1"/>
</dbReference>
<evidence type="ECO:0000259" key="4">
    <source>
        <dbReference type="Pfam" id="PF00656"/>
    </source>
</evidence>
<dbReference type="PANTHER" id="PTHR19848:SF8">
    <property type="entry name" value="F-BOX AND WD REPEAT DOMAIN CONTAINING 7"/>
    <property type="match status" value="1"/>
</dbReference>
<dbReference type="InterPro" id="IPR001680">
    <property type="entry name" value="WD40_rpt"/>
</dbReference>
<dbReference type="InterPro" id="IPR019775">
    <property type="entry name" value="WD40_repeat_CS"/>
</dbReference>
<dbReference type="Pfam" id="PF00656">
    <property type="entry name" value="Peptidase_C14"/>
    <property type="match status" value="1"/>
</dbReference>
<comment type="caution">
    <text evidence="5">The sequence shown here is derived from an EMBL/GenBank/DDBJ whole genome shotgun (WGS) entry which is preliminary data.</text>
</comment>
<dbReference type="OrthoDB" id="1492850at2"/>
<dbReference type="eggNOG" id="COG4249">
    <property type="taxonomic scope" value="Bacteria"/>
</dbReference>
<proteinExistence type="predicted"/>
<keyword evidence="6" id="KW-1185">Reference proteome</keyword>
<dbReference type="Gene3D" id="2.130.10.10">
    <property type="entry name" value="YVTN repeat-like/Quinoprotein amine dehydrogenase"/>
    <property type="match status" value="4"/>
</dbReference>
<dbReference type="Proteomes" id="UP000011135">
    <property type="component" value="Unassembled WGS sequence"/>
</dbReference>
<feature type="repeat" description="WD" evidence="3">
    <location>
        <begin position="604"/>
        <end position="645"/>
    </location>
</feature>
<dbReference type="PROSITE" id="PS50294">
    <property type="entry name" value="WD_REPEATS_REGION"/>
    <property type="match status" value="7"/>
</dbReference>
<feature type="repeat" description="WD" evidence="3">
    <location>
        <begin position="69"/>
        <end position="110"/>
    </location>
</feature>
<dbReference type="PROSITE" id="PS50082">
    <property type="entry name" value="WD_REPEATS_2"/>
    <property type="match status" value="8"/>
</dbReference>
<evidence type="ECO:0000313" key="6">
    <source>
        <dbReference type="Proteomes" id="UP000011135"/>
    </source>
</evidence>
<dbReference type="EMBL" id="AMZN01000050">
    <property type="protein sequence ID" value="ELR70726.1"/>
    <property type="molecule type" value="Genomic_DNA"/>
</dbReference>
<dbReference type="STRING" id="1237149.C900_03499"/>
<evidence type="ECO:0000256" key="1">
    <source>
        <dbReference type="ARBA" id="ARBA00022574"/>
    </source>
</evidence>
<dbReference type="InterPro" id="IPR013783">
    <property type="entry name" value="Ig-like_fold"/>
</dbReference>
<organism evidence="5 6">
    <name type="scientific">Fulvivirga imtechensis AK7</name>
    <dbReference type="NCBI Taxonomy" id="1237149"/>
    <lineage>
        <taxon>Bacteria</taxon>
        <taxon>Pseudomonadati</taxon>
        <taxon>Bacteroidota</taxon>
        <taxon>Cytophagia</taxon>
        <taxon>Cytophagales</taxon>
        <taxon>Fulvivirgaceae</taxon>
        <taxon>Fulvivirga</taxon>
    </lineage>
</organism>
<protein>
    <submittedName>
        <fullName evidence="5">WD40 repeat protein</fullName>
    </submittedName>
</protein>